<evidence type="ECO:0000256" key="1">
    <source>
        <dbReference type="SAM" id="Coils"/>
    </source>
</evidence>
<dbReference type="Pfam" id="PF13600">
    <property type="entry name" value="DUF4140"/>
    <property type="match status" value="1"/>
</dbReference>
<dbReference type="NCBIfam" id="TIGR02231">
    <property type="entry name" value="mucoidy inhibitor MuiA family protein"/>
    <property type="match status" value="1"/>
</dbReference>
<reference evidence="5 6" key="1">
    <citation type="journal article" date="2019" name="Nat. Ecol. Evol.">
        <title>Megaphylogeny resolves global patterns of mushroom evolution.</title>
        <authorList>
            <person name="Varga T."/>
            <person name="Krizsan K."/>
            <person name="Foldi C."/>
            <person name="Dima B."/>
            <person name="Sanchez-Garcia M."/>
            <person name="Sanchez-Ramirez S."/>
            <person name="Szollosi G.J."/>
            <person name="Szarkandi J.G."/>
            <person name="Papp V."/>
            <person name="Albert L."/>
            <person name="Andreopoulos W."/>
            <person name="Angelini C."/>
            <person name="Antonin V."/>
            <person name="Barry K.W."/>
            <person name="Bougher N.L."/>
            <person name="Buchanan P."/>
            <person name="Buyck B."/>
            <person name="Bense V."/>
            <person name="Catcheside P."/>
            <person name="Chovatia M."/>
            <person name="Cooper J."/>
            <person name="Damon W."/>
            <person name="Desjardin D."/>
            <person name="Finy P."/>
            <person name="Geml J."/>
            <person name="Haridas S."/>
            <person name="Hughes K."/>
            <person name="Justo A."/>
            <person name="Karasinski D."/>
            <person name="Kautmanova I."/>
            <person name="Kiss B."/>
            <person name="Kocsube S."/>
            <person name="Kotiranta H."/>
            <person name="LaButti K.M."/>
            <person name="Lechner B.E."/>
            <person name="Liimatainen K."/>
            <person name="Lipzen A."/>
            <person name="Lukacs Z."/>
            <person name="Mihaltcheva S."/>
            <person name="Morgado L.N."/>
            <person name="Niskanen T."/>
            <person name="Noordeloos M.E."/>
            <person name="Ohm R.A."/>
            <person name="Ortiz-Santana B."/>
            <person name="Ovrebo C."/>
            <person name="Racz N."/>
            <person name="Riley R."/>
            <person name="Savchenko A."/>
            <person name="Shiryaev A."/>
            <person name="Soop K."/>
            <person name="Spirin V."/>
            <person name="Szebenyi C."/>
            <person name="Tomsovsky M."/>
            <person name="Tulloss R.E."/>
            <person name="Uehling J."/>
            <person name="Grigoriev I.V."/>
            <person name="Vagvolgyi C."/>
            <person name="Papp T."/>
            <person name="Martin F.M."/>
            <person name="Miettinen O."/>
            <person name="Hibbett D.S."/>
            <person name="Nagy L.G."/>
        </authorList>
    </citation>
    <scope>NUCLEOTIDE SEQUENCE [LARGE SCALE GENOMIC DNA]</scope>
    <source>
        <strain evidence="5 6">CBS 309.79</strain>
    </source>
</reference>
<sequence>MALLIDAPDYPIESVTMCKSHRAEVVRRFSLQLAAGQNKIEIKSLPGTIDTKSIRISGLGHARLHDVVCLLNQRKRPGPTDSSEVIKALRKQRQQVEQEKNSLEHEARILADYSKTLKAEHVSPADVAEFLKSYGGHVKSGIDAVARLEERIQELDKKIFKEEDAASSKQGPMSNGELTVVIAAEFEEEVELKLTYIVTNAFWEPTYELHATTENSKPSTTVVLNYRAVISQSTGEDWTDAKLTLSTSDTSMNTTIPELPSIKIRPKPEARQSMWGIPSAYSAPIKTETFVSLRRGSSSAREREREQAMSTEPASFGGGGDGGKYDLMQEEYGSASAPVPGTVVRDSVLSVSYSVQGKSTIPSDGLSHMVSVAQLEFDCQIRYVAVPRVEAVVYLQCEVKNTSDYRLLSGTVGVILDESFVSQTSILDVPAGDTFTCTLGVDPATKITYSRRTTHTDTKRSLNAFSEARRTTSYTVAISITNKHGFPLEDVLVKEAVPMVDVFDPFDGSGGDNSKARVVLKKPLGLAEAKPGEAFMLDGAKATSDAGTSVGTGIMARWAKADGSGGQGDKDGKFEWFGRLEQGEKRELEAAWDVKSAEDVRWTEVTV</sequence>
<feature type="coiled-coil region" evidence="1">
    <location>
        <begin position="86"/>
        <end position="113"/>
    </location>
</feature>
<evidence type="ECO:0000259" key="3">
    <source>
        <dbReference type="Pfam" id="PF13598"/>
    </source>
</evidence>
<dbReference type="Pfam" id="PF13598">
    <property type="entry name" value="DUF4139"/>
    <property type="match status" value="1"/>
</dbReference>
<feature type="domain" description="DUF4139" evidence="3">
    <location>
        <begin position="192"/>
        <end position="499"/>
    </location>
</feature>
<feature type="coiled-coil region" evidence="1">
    <location>
        <begin position="138"/>
        <end position="165"/>
    </location>
</feature>
<dbReference type="OrthoDB" id="10068793at2759"/>
<dbReference type="Proteomes" id="UP000305067">
    <property type="component" value="Unassembled WGS sequence"/>
</dbReference>
<evidence type="ECO:0000256" key="2">
    <source>
        <dbReference type="SAM" id="MobiDB-lite"/>
    </source>
</evidence>
<accession>A0A5C3QET1</accession>
<feature type="domain" description="DUF4140" evidence="4">
    <location>
        <begin position="20"/>
        <end position="115"/>
    </location>
</feature>
<evidence type="ECO:0000313" key="5">
    <source>
        <dbReference type="EMBL" id="TFL00212.1"/>
    </source>
</evidence>
<name>A0A5C3QET1_9AGAR</name>
<keyword evidence="1" id="KW-0175">Coiled coil</keyword>
<dbReference type="PANTHER" id="PTHR31005:SF8">
    <property type="entry name" value="DUF4139 DOMAIN-CONTAINING PROTEIN"/>
    <property type="match status" value="1"/>
</dbReference>
<dbReference type="InterPro" id="IPR011935">
    <property type="entry name" value="CHP02231"/>
</dbReference>
<evidence type="ECO:0008006" key="7">
    <source>
        <dbReference type="Google" id="ProtNLM"/>
    </source>
</evidence>
<dbReference type="EMBL" id="ML178830">
    <property type="protein sequence ID" value="TFL00212.1"/>
    <property type="molecule type" value="Genomic_DNA"/>
</dbReference>
<protein>
    <recommendedName>
        <fullName evidence="7">Mucoidy inhibitor A</fullName>
    </recommendedName>
</protein>
<dbReference type="AlphaFoldDB" id="A0A5C3QET1"/>
<evidence type="ECO:0000259" key="4">
    <source>
        <dbReference type="Pfam" id="PF13600"/>
    </source>
</evidence>
<dbReference type="PANTHER" id="PTHR31005">
    <property type="entry name" value="DUF4139 DOMAIN-CONTAINING PROTEIN"/>
    <property type="match status" value="1"/>
</dbReference>
<gene>
    <name evidence="5" type="ORF">BDV98DRAFT_570162</name>
</gene>
<dbReference type="InterPro" id="IPR037291">
    <property type="entry name" value="DUF4139"/>
</dbReference>
<keyword evidence="6" id="KW-1185">Reference proteome</keyword>
<dbReference type="InterPro" id="IPR025554">
    <property type="entry name" value="DUF4140"/>
</dbReference>
<proteinExistence type="predicted"/>
<dbReference type="STRING" id="1884261.A0A5C3QET1"/>
<feature type="region of interest" description="Disordered" evidence="2">
    <location>
        <begin position="292"/>
        <end position="320"/>
    </location>
</feature>
<evidence type="ECO:0000313" key="6">
    <source>
        <dbReference type="Proteomes" id="UP000305067"/>
    </source>
</evidence>
<organism evidence="5 6">
    <name type="scientific">Pterulicium gracile</name>
    <dbReference type="NCBI Taxonomy" id="1884261"/>
    <lineage>
        <taxon>Eukaryota</taxon>
        <taxon>Fungi</taxon>
        <taxon>Dikarya</taxon>
        <taxon>Basidiomycota</taxon>
        <taxon>Agaricomycotina</taxon>
        <taxon>Agaricomycetes</taxon>
        <taxon>Agaricomycetidae</taxon>
        <taxon>Agaricales</taxon>
        <taxon>Pleurotineae</taxon>
        <taxon>Pterulaceae</taxon>
        <taxon>Pterulicium</taxon>
    </lineage>
</organism>